<dbReference type="InterPro" id="IPR020103">
    <property type="entry name" value="PsdUridine_synth_cat_dom_sf"/>
</dbReference>
<dbReference type="KEGG" id="scor:J3U87_18540"/>
<evidence type="ECO:0000256" key="5">
    <source>
        <dbReference type="PIRSR" id="PIRSR001430-1"/>
    </source>
</evidence>
<comment type="function">
    <text evidence="4">Formation of pseudouridine at positions 38, 39 and 40 in the anticodon stem and loop of transfer RNAs.</text>
</comment>
<dbReference type="Pfam" id="PF01416">
    <property type="entry name" value="PseudoU_synth_1"/>
    <property type="match status" value="1"/>
</dbReference>
<dbReference type="GO" id="GO:0160147">
    <property type="term" value="F:tRNA pseudouridine(38-40) synthase activity"/>
    <property type="evidence" value="ECO:0007669"/>
    <property type="project" value="UniProtKB-EC"/>
</dbReference>
<evidence type="ECO:0000256" key="7">
    <source>
        <dbReference type="RuleBase" id="RU003792"/>
    </source>
</evidence>
<evidence type="ECO:0000256" key="6">
    <source>
        <dbReference type="PIRSR" id="PIRSR001430-2"/>
    </source>
</evidence>
<dbReference type="CDD" id="cd02570">
    <property type="entry name" value="PseudoU_synth_EcTruA"/>
    <property type="match status" value="1"/>
</dbReference>
<keyword evidence="11" id="KW-1185">Reference proteome</keyword>
<comment type="subunit">
    <text evidence="4">Homodimer.</text>
</comment>
<dbReference type="GO" id="GO:0031119">
    <property type="term" value="P:tRNA pseudouridine synthesis"/>
    <property type="evidence" value="ECO:0007669"/>
    <property type="project" value="UniProtKB-UniRule"/>
</dbReference>
<name>A0A8A4TED9_SULCO</name>
<sequence length="306" mass="33875">MRNLELRIAYNGAGFHGWQIQPRARTVQGEVAAVLKRILKLAKIKTVGCSRTDAGVHAHDQRVSFQIEHPIPLEGLQRALERLLPPDIQLLEVCERPPGFQARHHARAKHYGYFFLNPPGTTAFNAWQNLASPFIAPYVTACAEPLDVEAMARAAEQLVGTRCFKALQSCKDHRPNSETTIFATRVRRHGSLVTFDVLGHHFLYLMVRNMAGSLKRVGTGEWAAEDFGERLNRGNRVDMGETAPATGLHLFEVYYEEDPLGFSPKSEAFQTFLGAPIGAESKARAGEKRVTASPAPPLPGRSEQDG</sequence>
<evidence type="ECO:0000256" key="8">
    <source>
        <dbReference type="SAM" id="MobiDB-lite"/>
    </source>
</evidence>
<feature type="active site" description="Nucleophile" evidence="4 5">
    <location>
        <position position="53"/>
    </location>
</feature>
<dbReference type="Gene3D" id="3.30.70.580">
    <property type="entry name" value="Pseudouridine synthase I, catalytic domain, N-terminal subdomain"/>
    <property type="match status" value="1"/>
</dbReference>
<evidence type="ECO:0000256" key="3">
    <source>
        <dbReference type="ARBA" id="ARBA00023235"/>
    </source>
</evidence>
<dbReference type="AlphaFoldDB" id="A0A8A4TED9"/>
<proteinExistence type="inferred from homology"/>
<protein>
    <recommendedName>
        <fullName evidence="4">tRNA pseudouridine synthase A</fullName>
        <ecNumber evidence="4">5.4.99.12</ecNumber>
    </recommendedName>
    <alternativeName>
        <fullName evidence="4">tRNA pseudouridine(38-40) synthase</fullName>
    </alternativeName>
    <alternativeName>
        <fullName evidence="4">tRNA pseudouridylate synthase I</fullName>
    </alternativeName>
    <alternativeName>
        <fullName evidence="4">tRNA-uridine isomerase I</fullName>
    </alternativeName>
</protein>
<feature type="region of interest" description="Disordered" evidence="8">
    <location>
        <begin position="280"/>
        <end position="306"/>
    </location>
</feature>
<evidence type="ECO:0000259" key="9">
    <source>
        <dbReference type="Pfam" id="PF01416"/>
    </source>
</evidence>
<evidence type="ECO:0000256" key="1">
    <source>
        <dbReference type="ARBA" id="ARBA00009375"/>
    </source>
</evidence>
<gene>
    <name evidence="4 10" type="primary">truA</name>
    <name evidence="10" type="ORF">J3U87_18540</name>
</gene>
<keyword evidence="3 4" id="KW-0413">Isomerase</keyword>
<dbReference type="InterPro" id="IPR001406">
    <property type="entry name" value="PsdUridine_synth_TruA"/>
</dbReference>
<reference evidence="10" key="1">
    <citation type="submission" date="2021-03" db="EMBL/GenBank/DDBJ databases">
        <title>Acanthopleuribacteraceae sp. M133.</title>
        <authorList>
            <person name="Wang G."/>
        </authorList>
    </citation>
    <scope>NUCLEOTIDE SEQUENCE</scope>
    <source>
        <strain evidence="10">M133</strain>
    </source>
</reference>
<feature type="binding site" evidence="4 6">
    <location>
        <position position="111"/>
    </location>
    <ligand>
        <name>substrate</name>
    </ligand>
</feature>
<evidence type="ECO:0000313" key="10">
    <source>
        <dbReference type="EMBL" id="QTD47594.1"/>
    </source>
</evidence>
<comment type="catalytic activity">
    <reaction evidence="4 7">
        <text>uridine(38/39/40) in tRNA = pseudouridine(38/39/40) in tRNA</text>
        <dbReference type="Rhea" id="RHEA:22376"/>
        <dbReference type="Rhea" id="RHEA-COMP:10085"/>
        <dbReference type="Rhea" id="RHEA-COMP:10087"/>
        <dbReference type="ChEBI" id="CHEBI:65314"/>
        <dbReference type="ChEBI" id="CHEBI:65315"/>
        <dbReference type="EC" id="5.4.99.12"/>
    </reaction>
</comment>
<dbReference type="HAMAP" id="MF_00171">
    <property type="entry name" value="TruA"/>
    <property type="match status" value="1"/>
</dbReference>
<dbReference type="SUPFAM" id="SSF55120">
    <property type="entry name" value="Pseudouridine synthase"/>
    <property type="match status" value="1"/>
</dbReference>
<dbReference type="PANTHER" id="PTHR11142:SF0">
    <property type="entry name" value="TRNA PSEUDOURIDINE SYNTHASE-LIKE 1"/>
    <property type="match status" value="1"/>
</dbReference>
<dbReference type="InterPro" id="IPR020097">
    <property type="entry name" value="PsdUridine_synth_TruA_a/b_dom"/>
</dbReference>
<evidence type="ECO:0000256" key="2">
    <source>
        <dbReference type="ARBA" id="ARBA00022694"/>
    </source>
</evidence>
<dbReference type="GO" id="GO:0003723">
    <property type="term" value="F:RNA binding"/>
    <property type="evidence" value="ECO:0007669"/>
    <property type="project" value="InterPro"/>
</dbReference>
<dbReference type="Proteomes" id="UP000663929">
    <property type="component" value="Chromosome"/>
</dbReference>
<feature type="domain" description="Pseudouridine synthase I TruA alpha/beta" evidence="9">
    <location>
        <begin position="154"/>
        <end position="256"/>
    </location>
</feature>
<accession>A0A8A4TED9</accession>
<dbReference type="InterPro" id="IPR020095">
    <property type="entry name" value="PsdUridine_synth_TruA_C"/>
</dbReference>
<dbReference type="PIRSF" id="PIRSF001430">
    <property type="entry name" value="tRNA_psdUrid_synth"/>
    <property type="match status" value="1"/>
</dbReference>
<dbReference type="PANTHER" id="PTHR11142">
    <property type="entry name" value="PSEUDOURIDYLATE SYNTHASE"/>
    <property type="match status" value="1"/>
</dbReference>
<comment type="similarity">
    <text evidence="1 4 7">Belongs to the tRNA pseudouridine synthase TruA family.</text>
</comment>
<dbReference type="EC" id="5.4.99.12" evidence="4"/>
<dbReference type="EMBL" id="CP071793">
    <property type="protein sequence ID" value="QTD47594.1"/>
    <property type="molecule type" value="Genomic_DNA"/>
</dbReference>
<feature type="compositionally biased region" description="Basic and acidic residues" evidence="8">
    <location>
        <begin position="281"/>
        <end position="290"/>
    </location>
</feature>
<organism evidence="10 11">
    <name type="scientific">Sulfidibacter corallicola</name>
    <dbReference type="NCBI Taxonomy" id="2818388"/>
    <lineage>
        <taxon>Bacteria</taxon>
        <taxon>Pseudomonadati</taxon>
        <taxon>Acidobacteriota</taxon>
        <taxon>Holophagae</taxon>
        <taxon>Acanthopleuribacterales</taxon>
        <taxon>Acanthopleuribacteraceae</taxon>
        <taxon>Sulfidibacter</taxon>
    </lineage>
</organism>
<evidence type="ECO:0000313" key="11">
    <source>
        <dbReference type="Proteomes" id="UP000663929"/>
    </source>
</evidence>
<dbReference type="RefSeq" id="WP_237377263.1">
    <property type="nucleotide sequence ID" value="NZ_CP071793.1"/>
</dbReference>
<evidence type="ECO:0000256" key="4">
    <source>
        <dbReference type="HAMAP-Rule" id="MF_00171"/>
    </source>
</evidence>
<keyword evidence="2 4" id="KW-0819">tRNA processing</keyword>
<dbReference type="InterPro" id="IPR020094">
    <property type="entry name" value="TruA/RsuA/RluB/E/F_N"/>
</dbReference>
<comment type="caution">
    <text evidence="4">Lacks conserved residue(s) required for the propagation of feature annotation.</text>
</comment>
<dbReference type="Gene3D" id="3.30.70.660">
    <property type="entry name" value="Pseudouridine synthase I, catalytic domain, C-terminal subdomain"/>
    <property type="match status" value="1"/>
</dbReference>
<dbReference type="NCBIfam" id="TIGR00071">
    <property type="entry name" value="hisT_truA"/>
    <property type="match status" value="1"/>
</dbReference>